<dbReference type="InterPro" id="IPR029058">
    <property type="entry name" value="AB_hydrolase_fold"/>
</dbReference>
<evidence type="ECO:0000259" key="2">
    <source>
        <dbReference type="Pfam" id="PF00561"/>
    </source>
</evidence>
<evidence type="ECO:0000256" key="1">
    <source>
        <dbReference type="SAM" id="MobiDB-lite"/>
    </source>
</evidence>
<dbReference type="Gene3D" id="3.40.50.1820">
    <property type="entry name" value="alpha/beta hydrolase"/>
    <property type="match status" value="1"/>
</dbReference>
<dbReference type="PANTHER" id="PTHR46331">
    <property type="entry name" value="VALACYCLOVIR HYDROLASE"/>
    <property type="match status" value="1"/>
</dbReference>
<dbReference type="EMBL" id="RXOC01000012">
    <property type="protein sequence ID" value="RXF68148.1"/>
    <property type="molecule type" value="Genomic_DNA"/>
</dbReference>
<dbReference type="PANTHER" id="PTHR46331:SF2">
    <property type="entry name" value="VALACYCLOVIR HYDROLASE"/>
    <property type="match status" value="1"/>
</dbReference>
<feature type="region of interest" description="Disordered" evidence="1">
    <location>
        <begin position="21"/>
        <end position="40"/>
    </location>
</feature>
<protein>
    <submittedName>
        <fullName evidence="3">Alpha/beta hydrolase</fullName>
    </submittedName>
</protein>
<dbReference type="Pfam" id="PF00561">
    <property type="entry name" value="Abhydrolase_1"/>
    <property type="match status" value="1"/>
</dbReference>
<evidence type="ECO:0000313" key="3">
    <source>
        <dbReference type="EMBL" id="RXF68148.1"/>
    </source>
</evidence>
<proteinExistence type="predicted"/>
<dbReference type="RefSeq" id="WP_128770577.1">
    <property type="nucleotide sequence ID" value="NZ_RXOC01000012.1"/>
</dbReference>
<evidence type="ECO:0000313" key="4">
    <source>
        <dbReference type="Proteomes" id="UP000290848"/>
    </source>
</evidence>
<dbReference type="InterPro" id="IPR000073">
    <property type="entry name" value="AB_hydrolase_1"/>
</dbReference>
<keyword evidence="3" id="KW-0378">Hydrolase</keyword>
<dbReference type="GO" id="GO:0017171">
    <property type="term" value="F:serine hydrolase activity"/>
    <property type="evidence" value="ECO:0007669"/>
    <property type="project" value="TreeGrafter"/>
</dbReference>
<feature type="domain" description="AB hydrolase-1" evidence="2">
    <location>
        <begin position="60"/>
        <end position="147"/>
    </location>
</feature>
<comment type="caution">
    <text evidence="3">The sequence shown here is derived from an EMBL/GenBank/DDBJ whole genome shotgun (WGS) entry which is preliminary data.</text>
</comment>
<accession>A0A4Q0M569</accession>
<dbReference type="Proteomes" id="UP000290848">
    <property type="component" value="Unassembled WGS sequence"/>
</dbReference>
<organism evidence="3 4">
    <name type="scientific">Arcticibacter tournemirensis</name>
    <dbReference type="NCBI Taxonomy" id="699437"/>
    <lineage>
        <taxon>Bacteria</taxon>
        <taxon>Pseudomonadati</taxon>
        <taxon>Bacteroidota</taxon>
        <taxon>Sphingobacteriia</taxon>
        <taxon>Sphingobacteriales</taxon>
        <taxon>Sphingobacteriaceae</taxon>
        <taxon>Arcticibacter</taxon>
    </lineage>
</organism>
<reference evidence="3 4" key="1">
    <citation type="submission" date="2018-12" db="EMBL/GenBank/DDBJ databases">
        <title>The Draft Genome Sequence of the Soil Bacterium Pedobacter tournemirensis R1.</title>
        <authorList>
            <person name="He J."/>
        </authorList>
    </citation>
    <scope>NUCLEOTIDE SEQUENCE [LARGE SCALE GENOMIC DNA]</scope>
    <source>
        <strain evidence="3 4">R1</strain>
    </source>
</reference>
<gene>
    <name evidence="3" type="ORF">EKH83_16565</name>
</gene>
<name>A0A4Q0M569_9SPHI</name>
<dbReference type="SUPFAM" id="SSF53474">
    <property type="entry name" value="alpha/beta-Hydrolases"/>
    <property type="match status" value="1"/>
</dbReference>
<sequence>MKAITILSIITGLIFSNCNSSNHQKTATQTNKESKPKSSNGYASVNGLKMYYEIYGEGTPLVLIHGGGSTIQTTFGRVLPELSRNNKVIAVEMQAHGHTADIDRPLSFEQDADDIAMLLKTLNIKKANLFGFSNGASTTLQFAIRHPVMTGKIIVASTFYKKSGAHDWFWAMMSKPTFEGMPRLYKEAFSKINPDTSALHRMYERDVARMQSFPDISEQQIKSIKAPSLIIIGDRDVVKTRHAVEMQDFIQNSRLAIIPGGHGDYIGEISTPQNSTIIAATASMINSFLNEPAAK</sequence>
<dbReference type="AlphaFoldDB" id="A0A4Q0M569"/>